<dbReference type="CDD" id="cd00118">
    <property type="entry name" value="LysM"/>
    <property type="match status" value="1"/>
</dbReference>
<dbReference type="EMBL" id="JAERWL010000016">
    <property type="protein sequence ID" value="MBM9478328.1"/>
    <property type="molecule type" value="Genomic_DNA"/>
</dbReference>
<dbReference type="Pfam" id="PF01476">
    <property type="entry name" value="LysM"/>
    <property type="match status" value="1"/>
</dbReference>
<name>A0A938YSC5_9ACTN</name>
<sequence length="209" mass="21321">MAGPRPVAVFPRAAEWDSSAGSDRALLQAWGLAERPTGTGGLSGPVGSARPGSSNAPSISRQAARITGGSRTAAGAAAARRRQRRTARRGPVTGVLPSRPVRRLVVACAPPAVRSVVRGYVMGRAARLAMTFTVSVSALLLALTLASAPAAGGVTQVTVTPGDSLWSIAQDSDPGRDPRAVVEDIRRMNSLTEGVLPVGVMLTVPVSAG</sequence>
<dbReference type="InterPro" id="IPR018392">
    <property type="entry name" value="LysM"/>
</dbReference>
<dbReference type="SUPFAM" id="SSF54106">
    <property type="entry name" value="LysM domain"/>
    <property type="match status" value="1"/>
</dbReference>
<dbReference type="InterPro" id="IPR036779">
    <property type="entry name" value="LysM_dom_sf"/>
</dbReference>
<feature type="compositionally biased region" description="Polar residues" evidence="1">
    <location>
        <begin position="51"/>
        <end position="61"/>
    </location>
</feature>
<dbReference type="AlphaFoldDB" id="A0A938YSC5"/>
<keyword evidence="4" id="KW-1185">Reference proteome</keyword>
<gene>
    <name evidence="3" type="ORF">JL107_17910</name>
</gene>
<evidence type="ECO:0000313" key="3">
    <source>
        <dbReference type="EMBL" id="MBM9478328.1"/>
    </source>
</evidence>
<evidence type="ECO:0000259" key="2">
    <source>
        <dbReference type="SMART" id="SM00257"/>
    </source>
</evidence>
<feature type="domain" description="LysM" evidence="2">
    <location>
        <begin position="156"/>
        <end position="205"/>
    </location>
</feature>
<reference evidence="3" key="1">
    <citation type="submission" date="2021-01" db="EMBL/GenBank/DDBJ databases">
        <title>KCTC 19127 draft genome.</title>
        <authorList>
            <person name="An D."/>
        </authorList>
    </citation>
    <scope>NUCLEOTIDE SEQUENCE</scope>
    <source>
        <strain evidence="3">KCTC 19127</strain>
    </source>
</reference>
<protein>
    <submittedName>
        <fullName evidence="3">LysM peptidoglycan-binding domain-containing protein</fullName>
    </submittedName>
</protein>
<dbReference type="Gene3D" id="3.10.350.10">
    <property type="entry name" value="LysM domain"/>
    <property type="match status" value="1"/>
</dbReference>
<comment type="caution">
    <text evidence="3">The sequence shown here is derived from an EMBL/GenBank/DDBJ whole genome shotgun (WGS) entry which is preliminary data.</text>
</comment>
<evidence type="ECO:0000313" key="4">
    <source>
        <dbReference type="Proteomes" id="UP000663801"/>
    </source>
</evidence>
<feature type="region of interest" description="Disordered" evidence="1">
    <location>
        <begin position="34"/>
        <end position="94"/>
    </location>
</feature>
<dbReference type="Proteomes" id="UP000663801">
    <property type="component" value="Unassembled WGS sequence"/>
</dbReference>
<dbReference type="SMART" id="SM00257">
    <property type="entry name" value="LysM"/>
    <property type="match status" value="1"/>
</dbReference>
<evidence type="ECO:0000256" key="1">
    <source>
        <dbReference type="SAM" id="MobiDB-lite"/>
    </source>
</evidence>
<dbReference type="RefSeq" id="WP_205258436.1">
    <property type="nucleotide sequence ID" value="NZ_BAAAPV010000006.1"/>
</dbReference>
<feature type="compositionally biased region" description="Low complexity" evidence="1">
    <location>
        <begin position="63"/>
        <end position="78"/>
    </location>
</feature>
<accession>A0A938YSC5</accession>
<proteinExistence type="predicted"/>
<organism evidence="3 4">
    <name type="scientific">Nakamurella flavida</name>
    <dbReference type="NCBI Taxonomy" id="363630"/>
    <lineage>
        <taxon>Bacteria</taxon>
        <taxon>Bacillati</taxon>
        <taxon>Actinomycetota</taxon>
        <taxon>Actinomycetes</taxon>
        <taxon>Nakamurellales</taxon>
        <taxon>Nakamurellaceae</taxon>
        <taxon>Nakamurella</taxon>
    </lineage>
</organism>
<feature type="compositionally biased region" description="Basic residues" evidence="1">
    <location>
        <begin position="79"/>
        <end position="88"/>
    </location>
</feature>